<evidence type="ECO:0000259" key="3">
    <source>
        <dbReference type="Pfam" id="PF13529"/>
    </source>
</evidence>
<proteinExistence type="predicted"/>
<sequence>MVLATVATLGMVSPAFAVGADDPNFDGESVAPADSSATPVEAESSNPEDTNSLESRPPIVPPGSSDTTNCALGDYWCVSPERTWYPVWTEKGWDYQKRTPEGEKRRQEVIAEDYALSQSRAKTYRFSPDEYRFLGQTMSPQENSYYCGPAAVQAALRNENKDYNQSQIAGWLGTTSHAGTGWSDETRTSPVAKVMNAHSKFSYTAYPTPYGHGGHSAHIDALVIRTVDDINQNKPLLSNIWKKAGLDFNAMPKGRDIFHWIEIYGYMEYGRAIHFADPAGKSPHVSWGKWAEPYSYTGASKLSELHAGRGYIA</sequence>
<keyword evidence="2" id="KW-0732">Signal</keyword>
<accession>A0A7Y0U224</accession>
<name>A0A7Y0U224_9ACTO</name>
<dbReference type="Pfam" id="PF13529">
    <property type="entry name" value="Peptidase_C39_2"/>
    <property type="match status" value="1"/>
</dbReference>
<dbReference type="Proteomes" id="UP000578252">
    <property type="component" value="Unassembled WGS sequence"/>
</dbReference>
<feature type="region of interest" description="Disordered" evidence="1">
    <location>
        <begin position="20"/>
        <end position="66"/>
    </location>
</feature>
<dbReference type="InterPro" id="IPR039564">
    <property type="entry name" value="Peptidase_C39-like"/>
</dbReference>
<organism evidence="4 5">
    <name type="scientific">Mobiluncus mulieris</name>
    <dbReference type="NCBI Taxonomy" id="2052"/>
    <lineage>
        <taxon>Bacteria</taxon>
        <taxon>Bacillati</taxon>
        <taxon>Actinomycetota</taxon>
        <taxon>Actinomycetes</taxon>
        <taxon>Actinomycetales</taxon>
        <taxon>Actinomycetaceae</taxon>
        <taxon>Mobiluncus</taxon>
    </lineage>
</organism>
<comment type="caution">
    <text evidence="4">The sequence shown here is derived from an EMBL/GenBank/DDBJ whole genome shotgun (WGS) entry which is preliminary data.</text>
</comment>
<dbReference type="EMBL" id="JABCUR010000007">
    <property type="protein sequence ID" value="NMW65526.1"/>
    <property type="molecule type" value="Genomic_DNA"/>
</dbReference>
<dbReference type="AlphaFoldDB" id="A0A7Y0U224"/>
<protein>
    <recommendedName>
        <fullName evidence="3">Peptidase C39-like domain-containing protein</fullName>
    </recommendedName>
</protein>
<feature type="chain" id="PRO_5031503079" description="Peptidase C39-like domain-containing protein" evidence="2">
    <location>
        <begin position="18"/>
        <end position="313"/>
    </location>
</feature>
<evidence type="ECO:0000313" key="4">
    <source>
        <dbReference type="EMBL" id="NMW65526.1"/>
    </source>
</evidence>
<gene>
    <name evidence="4" type="ORF">HHJ78_08350</name>
</gene>
<reference evidence="4 5" key="1">
    <citation type="submission" date="2020-04" db="EMBL/GenBank/DDBJ databases">
        <title>Antimicrobial susceptibility and clonality of vaginal-derived multi-drug resistant Mobiluncus isolates in China.</title>
        <authorList>
            <person name="Zhang X."/>
        </authorList>
    </citation>
    <scope>NUCLEOTIDE SEQUENCE [LARGE SCALE GENOMIC DNA]</scope>
    <source>
        <strain evidence="4 5">13</strain>
    </source>
</reference>
<feature type="domain" description="Peptidase C39-like" evidence="3">
    <location>
        <begin position="140"/>
        <end position="279"/>
    </location>
</feature>
<evidence type="ECO:0000256" key="1">
    <source>
        <dbReference type="SAM" id="MobiDB-lite"/>
    </source>
</evidence>
<evidence type="ECO:0000313" key="5">
    <source>
        <dbReference type="Proteomes" id="UP000578252"/>
    </source>
</evidence>
<feature type="compositionally biased region" description="Polar residues" evidence="1">
    <location>
        <begin position="35"/>
        <end position="54"/>
    </location>
</feature>
<evidence type="ECO:0000256" key="2">
    <source>
        <dbReference type="SAM" id="SignalP"/>
    </source>
</evidence>
<feature type="signal peptide" evidence="2">
    <location>
        <begin position="1"/>
        <end position="17"/>
    </location>
</feature>